<keyword evidence="4" id="KW-0539">Nucleus</keyword>
<dbReference type="Pfam" id="PF02201">
    <property type="entry name" value="SWIB"/>
    <property type="match status" value="2"/>
</dbReference>
<dbReference type="InterPro" id="IPR014876">
    <property type="entry name" value="DEK_C"/>
</dbReference>
<evidence type="ECO:0000256" key="5">
    <source>
        <dbReference type="SAM" id="MobiDB-lite"/>
    </source>
</evidence>
<dbReference type="SMART" id="SM00151">
    <property type="entry name" value="SWIB"/>
    <property type="match status" value="2"/>
</dbReference>
<dbReference type="GO" id="GO:0001181">
    <property type="term" value="F:RNA polymerase I general transcription initiation factor activity"/>
    <property type="evidence" value="ECO:0007669"/>
    <property type="project" value="UniProtKB-ARBA"/>
</dbReference>
<evidence type="ECO:0000256" key="2">
    <source>
        <dbReference type="ARBA" id="ARBA00023015"/>
    </source>
</evidence>
<feature type="compositionally biased region" description="Basic and acidic residues" evidence="5">
    <location>
        <begin position="228"/>
        <end position="243"/>
    </location>
</feature>
<proteinExistence type="predicted"/>
<feature type="domain" description="DM2" evidence="6">
    <location>
        <begin position="117"/>
        <end position="194"/>
    </location>
</feature>
<sequence>MVSDSELIGRLRDFLRNSDLNTTTTAIVRRKLEEDFGIDLSDKKRFIREQVDLFLQTEHEKAVEEGYGHCEEVEQEDGDENLKMETEDGDSEDGDNDDEDDEKGKTSSDKAKKRGGGFSKLCSLSPQLQEFIGATEMARTEVVKQLWNHIRENNLQDPSNRRNILCDEPLKALFGVNSINMFQMNKALSKHIWPLESNDVIPAKSSQKEKQQKEKQPKEKPQKKRQKQGKEEDSDDSAREDKRQKKGKSGFLAPLPLSDALVAFLGTGEDALPRSDVVKRMWDYIKQNNLQNGKSGGGNMRVDVVLLLCKVAKVKTKSNLCWWNKELFRNIHPQMVDLSNSIDDLSNYKMDCEEIYEETKAYKNVAKTEEVLGSLPSLLTSDCAHRNEVKHLVPKHTVNIQHRGIFAYFTCVAYGVLPLVQPFSNPILYLDVALDFQQPTKIESIKTRLFFMGVYTLSFHKNLKRASDNILSLSTQEYQMKVGSECPGQPLRSSP</sequence>
<feature type="domain" description="DEK-C" evidence="7">
    <location>
        <begin position="1"/>
        <end position="56"/>
    </location>
</feature>
<dbReference type="PROSITE" id="PS51998">
    <property type="entry name" value="DEK_C"/>
    <property type="match status" value="1"/>
</dbReference>
<feature type="region of interest" description="Disordered" evidence="5">
    <location>
        <begin position="203"/>
        <end position="251"/>
    </location>
</feature>
<evidence type="ECO:0000256" key="1">
    <source>
        <dbReference type="ARBA" id="ARBA00004123"/>
    </source>
</evidence>
<keyword evidence="3" id="KW-0804">Transcription</keyword>
<dbReference type="SUPFAM" id="SSF109715">
    <property type="entry name" value="DEK C-terminal domain"/>
    <property type="match status" value="1"/>
</dbReference>
<feature type="compositionally biased region" description="Acidic residues" evidence="5">
    <location>
        <begin position="87"/>
        <end position="101"/>
    </location>
</feature>
<feature type="region of interest" description="Disordered" evidence="5">
    <location>
        <begin position="64"/>
        <end position="116"/>
    </location>
</feature>
<dbReference type="PROSITE" id="PS51925">
    <property type="entry name" value="SWIB_MDM2"/>
    <property type="match status" value="1"/>
</dbReference>
<dbReference type="SUPFAM" id="SSF47592">
    <property type="entry name" value="SWIB/MDM2 domain"/>
    <property type="match status" value="2"/>
</dbReference>
<dbReference type="GO" id="GO:0000500">
    <property type="term" value="C:RNA polymerase I upstream activating factor complex"/>
    <property type="evidence" value="ECO:0007669"/>
    <property type="project" value="UniProtKB-ARBA"/>
</dbReference>
<evidence type="ECO:0000256" key="4">
    <source>
        <dbReference type="ARBA" id="ARBA00023242"/>
    </source>
</evidence>
<dbReference type="Gene3D" id="1.10.10.60">
    <property type="entry name" value="Homeodomain-like"/>
    <property type="match status" value="1"/>
</dbReference>
<dbReference type="FunFam" id="1.10.245.10:FF:000004">
    <property type="entry name" value="Upstream activation factor subunit"/>
    <property type="match status" value="1"/>
</dbReference>
<evidence type="ECO:0000256" key="3">
    <source>
        <dbReference type="ARBA" id="ARBA00023163"/>
    </source>
</evidence>
<name>A0A5D3CU37_CUCMM</name>
<protein>
    <submittedName>
        <fullName evidence="8">Upstream activation factor subunit UAF30-like</fullName>
    </submittedName>
</protein>
<dbReference type="InterPro" id="IPR003121">
    <property type="entry name" value="SWIB_MDM2_domain"/>
</dbReference>
<gene>
    <name evidence="8" type="ORF">E5676_scaffold299G002330</name>
</gene>
<accession>A0A5D3CU37</accession>
<evidence type="ECO:0000313" key="9">
    <source>
        <dbReference type="Proteomes" id="UP000321947"/>
    </source>
</evidence>
<keyword evidence="2" id="KW-0805">Transcription regulation</keyword>
<comment type="subcellular location">
    <subcellularLocation>
        <location evidence="1">Nucleus</location>
    </subcellularLocation>
</comment>
<dbReference type="PANTHER" id="PTHR13844">
    <property type="entry name" value="SWI/SNF-RELATED MATRIX-ASSOCIATED ACTIN-DEPENDENT REGULATOR OF CHROMATIN SUBFAMILY D"/>
    <property type="match status" value="1"/>
</dbReference>
<dbReference type="Gene3D" id="1.10.245.10">
    <property type="entry name" value="SWIB/MDM2 domain"/>
    <property type="match status" value="2"/>
</dbReference>
<dbReference type="Proteomes" id="UP000321947">
    <property type="component" value="Unassembled WGS sequence"/>
</dbReference>
<reference evidence="8 9" key="1">
    <citation type="submission" date="2019-08" db="EMBL/GenBank/DDBJ databases">
        <title>Draft genome sequences of two oriental melons (Cucumis melo L. var makuwa).</title>
        <authorList>
            <person name="Kwon S.-Y."/>
        </authorList>
    </citation>
    <scope>NUCLEOTIDE SEQUENCE [LARGE SCALE GENOMIC DNA]</scope>
    <source>
        <strain evidence="9">cv. Chang Bougi</strain>
        <tissue evidence="8">Leaf</tissue>
    </source>
</reference>
<dbReference type="InterPro" id="IPR019835">
    <property type="entry name" value="SWIB_domain"/>
</dbReference>
<dbReference type="InterPro" id="IPR036885">
    <property type="entry name" value="SWIB_MDM2_dom_sf"/>
</dbReference>
<dbReference type="AlphaFoldDB" id="A0A5D3CU37"/>
<dbReference type="CDD" id="cd10567">
    <property type="entry name" value="SWIB-MDM2_like"/>
    <property type="match status" value="2"/>
</dbReference>
<evidence type="ECO:0000259" key="6">
    <source>
        <dbReference type="PROSITE" id="PS51925"/>
    </source>
</evidence>
<dbReference type="EMBL" id="SSTD01009863">
    <property type="protein sequence ID" value="TYK13709.1"/>
    <property type="molecule type" value="Genomic_DNA"/>
</dbReference>
<dbReference type="Pfam" id="PF08766">
    <property type="entry name" value="DEK_C"/>
    <property type="match status" value="1"/>
</dbReference>
<organism evidence="8 9">
    <name type="scientific">Cucumis melo var. makuwa</name>
    <name type="common">Oriental melon</name>
    <dbReference type="NCBI Taxonomy" id="1194695"/>
    <lineage>
        <taxon>Eukaryota</taxon>
        <taxon>Viridiplantae</taxon>
        <taxon>Streptophyta</taxon>
        <taxon>Embryophyta</taxon>
        <taxon>Tracheophyta</taxon>
        <taxon>Spermatophyta</taxon>
        <taxon>Magnoliopsida</taxon>
        <taxon>eudicotyledons</taxon>
        <taxon>Gunneridae</taxon>
        <taxon>Pentapetalae</taxon>
        <taxon>rosids</taxon>
        <taxon>fabids</taxon>
        <taxon>Cucurbitales</taxon>
        <taxon>Cucurbitaceae</taxon>
        <taxon>Benincaseae</taxon>
        <taxon>Cucumis</taxon>
    </lineage>
</organism>
<comment type="caution">
    <text evidence="8">The sequence shown here is derived from an EMBL/GenBank/DDBJ whole genome shotgun (WGS) entry which is preliminary data.</text>
</comment>
<evidence type="ECO:0000313" key="8">
    <source>
        <dbReference type="EMBL" id="TYK13709.1"/>
    </source>
</evidence>
<feature type="compositionally biased region" description="Basic and acidic residues" evidence="5">
    <location>
        <begin position="206"/>
        <end position="220"/>
    </location>
</feature>
<evidence type="ECO:0000259" key="7">
    <source>
        <dbReference type="PROSITE" id="PS51998"/>
    </source>
</evidence>